<keyword evidence="2" id="KW-1185">Reference proteome</keyword>
<reference evidence="1 2" key="1">
    <citation type="submission" date="2016-10" db="EMBL/GenBank/DDBJ databases">
        <authorList>
            <person name="de Groot N.N."/>
        </authorList>
    </citation>
    <scope>NUCLEOTIDE SEQUENCE [LARGE SCALE GENOMIC DNA]</scope>
    <source>
        <strain evidence="1 2">CGMCC 1.10836</strain>
    </source>
</reference>
<dbReference type="RefSeq" id="WP_156215088.1">
    <property type="nucleotide sequence ID" value="NZ_FOCO01000006.1"/>
</dbReference>
<dbReference type="Proteomes" id="UP000183002">
    <property type="component" value="Unassembled WGS sequence"/>
</dbReference>
<proteinExistence type="predicted"/>
<dbReference type="STRING" id="1077947.SAMN05216227_10065"/>
<name>A0A1H8CYN9_9RHOB</name>
<protein>
    <submittedName>
        <fullName evidence="1">Uncharacterized protein</fullName>
    </submittedName>
</protein>
<gene>
    <name evidence="1" type="ORF">SAMN05216227_10065</name>
</gene>
<evidence type="ECO:0000313" key="2">
    <source>
        <dbReference type="Proteomes" id="UP000183002"/>
    </source>
</evidence>
<sequence>MTTLNRILNAIFIGTQSRRDRAALRAHRDAFLGKPGKFTAAPACFYSF</sequence>
<organism evidence="1 2">
    <name type="scientific">Pseudorhodobacter antarcticus</name>
    <dbReference type="NCBI Taxonomy" id="1077947"/>
    <lineage>
        <taxon>Bacteria</taxon>
        <taxon>Pseudomonadati</taxon>
        <taxon>Pseudomonadota</taxon>
        <taxon>Alphaproteobacteria</taxon>
        <taxon>Rhodobacterales</taxon>
        <taxon>Paracoccaceae</taxon>
        <taxon>Pseudorhodobacter</taxon>
    </lineage>
</organism>
<accession>A0A1H8CYN9</accession>
<dbReference type="AlphaFoldDB" id="A0A1H8CYN9"/>
<evidence type="ECO:0000313" key="1">
    <source>
        <dbReference type="EMBL" id="SEN00146.1"/>
    </source>
</evidence>
<dbReference type="EMBL" id="FOCO01000006">
    <property type="protein sequence ID" value="SEN00146.1"/>
    <property type="molecule type" value="Genomic_DNA"/>
</dbReference>